<organism evidence="1">
    <name type="scientific">Arundo donax</name>
    <name type="common">Giant reed</name>
    <name type="synonym">Donax arundinaceus</name>
    <dbReference type="NCBI Taxonomy" id="35708"/>
    <lineage>
        <taxon>Eukaryota</taxon>
        <taxon>Viridiplantae</taxon>
        <taxon>Streptophyta</taxon>
        <taxon>Embryophyta</taxon>
        <taxon>Tracheophyta</taxon>
        <taxon>Spermatophyta</taxon>
        <taxon>Magnoliopsida</taxon>
        <taxon>Liliopsida</taxon>
        <taxon>Poales</taxon>
        <taxon>Poaceae</taxon>
        <taxon>PACMAD clade</taxon>
        <taxon>Arundinoideae</taxon>
        <taxon>Arundineae</taxon>
        <taxon>Arundo</taxon>
    </lineage>
</organism>
<sequence>MLTNIEKLCTNSSWRTLMK</sequence>
<reference evidence="1" key="2">
    <citation type="journal article" date="2015" name="Data Brief">
        <title>Shoot transcriptome of the giant reed, Arundo donax.</title>
        <authorList>
            <person name="Barrero R.A."/>
            <person name="Guerrero F.D."/>
            <person name="Moolhuijzen P."/>
            <person name="Goolsby J.A."/>
            <person name="Tidwell J."/>
            <person name="Bellgard S.E."/>
            <person name="Bellgard M.I."/>
        </authorList>
    </citation>
    <scope>NUCLEOTIDE SEQUENCE</scope>
    <source>
        <tissue evidence="1">Shoot tissue taken approximately 20 cm above the soil surface</tissue>
    </source>
</reference>
<dbReference type="EMBL" id="GBRH01251740">
    <property type="protein sequence ID" value="JAD46155.1"/>
    <property type="molecule type" value="Transcribed_RNA"/>
</dbReference>
<protein>
    <submittedName>
        <fullName evidence="1">Uncharacterized protein</fullName>
    </submittedName>
</protein>
<evidence type="ECO:0000313" key="1">
    <source>
        <dbReference type="EMBL" id="JAD46155.1"/>
    </source>
</evidence>
<name>A0A0A9AB10_ARUDO</name>
<dbReference type="AlphaFoldDB" id="A0A0A9AB10"/>
<proteinExistence type="predicted"/>
<accession>A0A0A9AB10</accession>
<reference evidence="1" key="1">
    <citation type="submission" date="2014-09" db="EMBL/GenBank/DDBJ databases">
        <authorList>
            <person name="Magalhaes I.L.F."/>
            <person name="Oliveira U."/>
            <person name="Santos F.R."/>
            <person name="Vidigal T.H.D.A."/>
            <person name="Brescovit A.D."/>
            <person name="Santos A.J."/>
        </authorList>
    </citation>
    <scope>NUCLEOTIDE SEQUENCE</scope>
    <source>
        <tissue evidence="1">Shoot tissue taken approximately 20 cm above the soil surface</tissue>
    </source>
</reference>